<dbReference type="InterPro" id="IPR005119">
    <property type="entry name" value="LysR_subst-bd"/>
</dbReference>
<comment type="caution">
    <text evidence="6">The sequence shown here is derived from an EMBL/GenBank/DDBJ whole genome shotgun (WGS) entry which is preliminary data.</text>
</comment>
<dbReference type="PROSITE" id="PS50931">
    <property type="entry name" value="HTH_LYSR"/>
    <property type="match status" value="1"/>
</dbReference>
<reference evidence="6" key="1">
    <citation type="submission" date="2009-10" db="EMBL/GenBank/DDBJ databases">
        <title>Diversity of trophic interactions inside an arsenic-rich microbial ecosystem.</title>
        <authorList>
            <person name="Bertin P.N."/>
            <person name="Heinrich-Salmeron A."/>
            <person name="Pelletier E."/>
            <person name="Goulhen-Chollet F."/>
            <person name="Arsene-Ploetze F."/>
            <person name="Gallien S."/>
            <person name="Calteau A."/>
            <person name="Vallenet D."/>
            <person name="Casiot C."/>
            <person name="Chane-Woon-Ming B."/>
            <person name="Giloteaux L."/>
            <person name="Barakat M."/>
            <person name="Bonnefoy V."/>
            <person name="Bruneel O."/>
            <person name="Chandler M."/>
            <person name="Cleiss J."/>
            <person name="Duran R."/>
            <person name="Elbaz-Poulichet F."/>
            <person name="Fonknechten N."/>
            <person name="Lauga B."/>
            <person name="Mornico D."/>
            <person name="Ortet P."/>
            <person name="Schaeffer C."/>
            <person name="Siguier P."/>
            <person name="Alexander Thil Smith A."/>
            <person name="Van Dorsselaer A."/>
            <person name="Weissenbach J."/>
            <person name="Medigue C."/>
            <person name="Le Paslier D."/>
        </authorList>
    </citation>
    <scope>NUCLEOTIDE SEQUENCE</scope>
</reference>
<dbReference type="AlphaFoldDB" id="E6PUG4"/>
<dbReference type="SUPFAM" id="SSF46785">
    <property type="entry name" value="Winged helix' DNA-binding domain"/>
    <property type="match status" value="1"/>
</dbReference>
<feature type="domain" description="HTH lysR-type" evidence="5">
    <location>
        <begin position="1"/>
        <end position="56"/>
    </location>
</feature>
<comment type="similarity">
    <text evidence="1">Belongs to the LysR transcriptional regulatory family.</text>
</comment>
<sequence length="295" mass="32720">MHALRCFECAGRRSSIKEAAQELHITPAAVSQQISKLESRLGVQLFVRSVRRITLTDEGQRYLQSIRSAFRLIDDATQALTGKMGPLTITVSCTVGFAMQWLLPRLSSWEVLAPDVEVRISTGNRLVHLGADGIDFAVRHGLGRYEGLTAECLIDDQLQPVCSPELQGGMQGAITIEDLRNFTLLHDEHRLDWALWLQAVGAQDGDGNRGPVFVNSNGVIEAAIAGRGIALVRESLVKEELTNRRLVMPFGTKIKSGIAYYLVYEPTTLAQAHHQRFRDWIHKEAADGMGLQSHR</sequence>
<dbReference type="SUPFAM" id="SSF53850">
    <property type="entry name" value="Periplasmic binding protein-like II"/>
    <property type="match status" value="1"/>
</dbReference>
<evidence type="ECO:0000313" key="6">
    <source>
        <dbReference type="EMBL" id="CBH98571.1"/>
    </source>
</evidence>
<evidence type="ECO:0000256" key="2">
    <source>
        <dbReference type="ARBA" id="ARBA00023015"/>
    </source>
</evidence>
<proteinExistence type="inferred from homology"/>
<evidence type="ECO:0000256" key="1">
    <source>
        <dbReference type="ARBA" id="ARBA00009437"/>
    </source>
</evidence>
<dbReference type="InterPro" id="IPR036390">
    <property type="entry name" value="WH_DNA-bd_sf"/>
</dbReference>
<dbReference type="InterPro" id="IPR000847">
    <property type="entry name" value="LysR_HTH_N"/>
</dbReference>
<dbReference type="EMBL" id="CABM01000056">
    <property type="protein sequence ID" value="CBH98571.1"/>
    <property type="molecule type" value="Genomic_DNA"/>
</dbReference>
<name>E6PUG4_9ZZZZ</name>
<accession>E6PUG4</accession>
<dbReference type="GO" id="GO:0003700">
    <property type="term" value="F:DNA-binding transcription factor activity"/>
    <property type="evidence" value="ECO:0007669"/>
    <property type="project" value="InterPro"/>
</dbReference>
<dbReference type="CDD" id="cd08432">
    <property type="entry name" value="PBP2_GcdR_TrpI_HvrB_AmpR_like"/>
    <property type="match status" value="1"/>
</dbReference>
<dbReference type="Pfam" id="PF00126">
    <property type="entry name" value="HTH_1"/>
    <property type="match status" value="1"/>
</dbReference>
<keyword evidence="3 6" id="KW-0238">DNA-binding</keyword>
<dbReference type="Gene3D" id="1.10.10.10">
    <property type="entry name" value="Winged helix-like DNA-binding domain superfamily/Winged helix DNA-binding domain"/>
    <property type="match status" value="1"/>
</dbReference>
<dbReference type="GO" id="GO:0043565">
    <property type="term" value="F:sequence-specific DNA binding"/>
    <property type="evidence" value="ECO:0007669"/>
    <property type="project" value="TreeGrafter"/>
</dbReference>
<keyword evidence="2" id="KW-0805">Transcription regulation</keyword>
<dbReference type="FunFam" id="1.10.10.10:FF:000038">
    <property type="entry name" value="Glycine cleavage system transcriptional activator"/>
    <property type="match status" value="1"/>
</dbReference>
<dbReference type="InterPro" id="IPR036388">
    <property type="entry name" value="WH-like_DNA-bd_sf"/>
</dbReference>
<dbReference type="PANTHER" id="PTHR30537">
    <property type="entry name" value="HTH-TYPE TRANSCRIPTIONAL REGULATOR"/>
    <property type="match status" value="1"/>
</dbReference>
<dbReference type="InterPro" id="IPR058163">
    <property type="entry name" value="LysR-type_TF_proteobact-type"/>
</dbReference>
<evidence type="ECO:0000256" key="4">
    <source>
        <dbReference type="ARBA" id="ARBA00023163"/>
    </source>
</evidence>
<dbReference type="NCBIfam" id="NF008352">
    <property type="entry name" value="PRK11139.1"/>
    <property type="match status" value="1"/>
</dbReference>
<dbReference type="PRINTS" id="PR00039">
    <property type="entry name" value="HTHLYSR"/>
</dbReference>
<protein>
    <submittedName>
        <fullName evidence="6">DNA-binding transcriptional dual regulator</fullName>
    </submittedName>
</protein>
<evidence type="ECO:0000256" key="3">
    <source>
        <dbReference type="ARBA" id="ARBA00023125"/>
    </source>
</evidence>
<dbReference type="Pfam" id="PF03466">
    <property type="entry name" value="LysR_substrate"/>
    <property type="match status" value="1"/>
</dbReference>
<evidence type="ECO:0000259" key="5">
    <source>
        <dbReference type="PROSITE" id="PS50931"/>
    </source>
</evidence>
<dbReference type="GO" id="GO:0006351">
    <property type="term" value="P:DNA-templated transcription"/>
    <property type="evidence" value="ECO:0007669"/>
    <property type="project" value="TreeGrafter"/>
</dbReference>
<gene>
    <name evidence="6" type="primary">gcvA</name>
    <name evidence="6" type="ORF">CARN2_4052</name>
</gene>
<keyword evidence="4" id="KW-0804">Transcription</keyword>
<dbReference type="PANTHER" id="PTHR30537:SF26">
    <property type="entry name" value="GLYCINE CLEAVAGE SYSTEM TRANSCRIPTIONAL ACTIVATOR"/>
    <property type="match status" value="1"/>
</dbReference>
<organism evidence="6">
    <name type="scientific">mine drainage metagenome</name>
    <dbReference type="NCBI Taxonomy" id="410659"/>
    <lineage>
        <taxon>unclassified sequences</taxon>
        <taxon>metagenomes</taxon>
        <taxon>ecological metagenomes</taxon>
    </lineage>
</organism>
<dbReference type="Gene3D" id="3.40.190.10">
    <property type="entry name" value="Periplasmic binding protein-like II"/>
    <property type="match status" value="2"/>
</dbReference>